<gene>
    <name evidence="11" type="ORF">DealDRAFT_2630</name>
</gene>
<keyword evidence="7 10" id="KW-0283">Flagellar rotation</keyword>
<keyword evidence="4 10" id="KW-1003">Cell membrane</keyword>
<evidence type="ECO:0000313" key="12">
    <source>
        <dbReference type="Proteomes" id="UP000006443"/>
    </source>
</evidence>
<evidence type="ECO:0000256" key="9">
    <source>
        <dbReference type="ARBA" id="ARBA00023136"/>
    </source>
</evidence>
<dbReference type="PANTHER" id="PTHR35091:SF2">
    <property type="entry name" value="FLAGELLAR PROTEIN FLIL"/>
    <property type="match status" value="1"/>
</dbReference>
<comment type="function">
    <text evidence="1 10">Controls the rotational direction of flagella during chemotaxis.</text>
</comment>
<evidence type="ECO:0000313" key="11">
    <source>
        <dbReference type="EMBL" id="EEG76518.1"/>
    </source>
</evidence>
<dbReference type="GO" id="GO:0071978">
    <property type="term" value="P:bacterial-type flagellum-dependent swarming motility"/>
    <property type="evidence" value="ECO:0007669"/>
    <property type="project" value="TreeGrafter"/>
</dbReference>
<evidence type="ECO:0000256" key="8">
    <source>
        <dbReference type="ARBA" id="ARBA00022989"/>
    </source>
</evidence>
<dbReference type="PANTHER" id="PTHR35091">
    <property type="entry name" value="FLAGELLAR PROTEIN FLIL"/>
    <property type="match status" value="1"/>
</dbReference>
<dbReference type="GO" id="GO:0006935">
    <property type="term" value="P:chemotaxis"/>
    <property type="evidence" value="ECO:0007669"/>
    <property type="project" value="UniProtKB-KW"/>
</dbReference>
<evidence type="ECO:0000256" key="2">
    <source>
        <dbReference type="ARBA" id="ARBA00004162"/>
    </source>
</evidence>
<keyword evidence="8 10" id="KW-1133">Transmembrane helix</keyword>
<keyword evidence="6 10" id="KW-0812">Transmembrane</keyword>
<feature type="transmembrane region" description="Helical" evidence="10">
    <location>
        <begin position="18"/>
        <end position="39"/>
    </location>
</feature>
<keyword evidence="5 10" id="KW-0145">Chemotaxis</keyword>
<dbReference type="EMBL" id="ACJM01000016">
    <property type="protein sequence ID" value="EEG76518.1"/>
    <property type="molecule type" value="Genomic_DNA"/>
</dbReference>
<proteinExistence type="inferred from homology"/>
<dbReference type="GO" id="GO:0005886">
    <property type="term" value="C:plasma membrane"/>
    <property type="evidence" value="ECO:0007669"/>
    <property type="project" value="UniProtKB-SubCell"/>
</dbReference>
<keyword evidence="9 10" id="KW-0472">Membrane</keyword>
<evidence type="ECO:0000256" key="3">
    <source>
        <dbReference type="ARBA" id="ARBA00008281"/>
    </source>
</evidence>
<organism evidence="11 12">
    <name type="scientific">Dethiobacter alkaliphilus AHT 1</name>
    <dbReference type="NCBI Taxonomy" id="555088"/>
    <lineage>
        <taxon>Bacteria</taxon>
        <taxon>Bacillati</taxon>
        <taxon>Bacillota</taxon>
        <taxon>Dethiobacteria</taxon>
        <taxon>Dethiobacterales</taxon>
        <taxon>Dethiobacteraceae</taxon>
        <taxon>Dethiobacter</taxon>
    </lineage>
</organism>
<evidence type="ECO:0000256" key="4">
    <source>
        <dbReference type="ARBA" id="ARBA00022475"/>
    </source>
</evidence>
<evidence type="ECO:0000256" key="1">
    <source>
        <dbReference type="ARBA" id="ARBA00002254"/>
    </source>
</evidence>
<dbReference type="Proteomes" id="UP000006443">
    <property type="component" value="Unassembled WGS sequence"/>
</dbReference>
<evidence type="ECO:0000256" key="6">
    <source>
        <dbReference type="ARBA" id="ARBA00022692"/>
    </source>
</evidence>
<protein>
    <recommendedName>
        <fullName evidence="10">Flagellar protein FliL</fullName>
    </recommendedName>
</protein>
<dbReference type="STRING" id="555088.DealDRAFT_2630"/>
<evidence type="ECO:0000256" key="7">
    <source>
        <dbReference type="ARBA" id="ARBA00022779"/>
    </source>
</evidence>
<dbReference type="AlphaFoldDB" id="C0GJH1"/>
<evidence type="ECO:0000256" key="5">
    <source>
        <dbReference type="ARBA" id="ARBA00022500"/>
    </source>
</evidence>
<comment type="caution">
    <text evidence="11">The sequence shown here is derived from an EMBL/GenBank/DDBJ whole genome shotgun (WGS) entry which is preliminary data.</text>
</comment>
<dbReference type="eggNOG" id="COG1580">
    <property type="taxonomic scope" value="Bacteria"/>
</dbReference>
<keyword evidence="11" id="KW-0282">Flagellum</keyword>
<comment type="subcellular location">
    <subcellularLocation>
        <location evidence="2">Cell membrane</location>
        <topology evidence="2">Single-pass membrane protein</topology>
    </subcellularLocation>
</comment>
<comment type="similarity">
    <text evidence="3 10">Belongs to the FliL family.</text>
</comment>
<dbReference type="Pfam" id="PF03748">
    <property type="entry name" value="FliL"/>
    <property type="match status" value="1"/>
</dbReference>
<dbReference type="RefSeq" id="WP_008518225.1">
    <property type="nucleotide sequence ID" value="NZ_ACJM01000016.1"/>
</dbReference>
<evidence type="ECO:0000256" key="10">
    <source>
        <dbReference type="RuleBase" id="RU364125"/>
    </source>
</evidence>
<keyword evidence="11" id="KW-0966">Cell projection</keyword>
<keyword evidence="11" id="KW-0969">Cilium</keyword>
<sequence length="159" mass="17380">MSKAEENSAPKKGSRTNLLLAIVAVLALMGVVISVYALLADREEPLFGGGAQAEEEVAGPFRQFGPLDFTVNLSDSGQRNYLKATITLAYEERRLAGELEERKAQIRDLIINTMRSKAVNDVSDGDGTEKLRGELIEEVNSVLSGGEIVEIYFTDFLVQ</sequence>
<dbReference type="InterPro" id="IPR005503">
    <property type="entry name" value="FliL"/>
</dbReference>
<dbReference type="OrthoDB" id="1808628at2"/>
<reference evidence="11 12" key="1">
    <citation type="submission" date="2009-02" db="EMBL/GenBank/DDBJ databases">
        <title>Sequencing of the draft genome and assembly of Dethiobacter alkaliphilus AHT 1.</title>
        <authorList>
            <consortium name="US DOE Joint Genome Institute (JGI-PGF)"/>
            <person name="Lucas S."/>
            <person name="Copeland A."/>
            <person name="Lapidus A."/>
            <person name="Glavina del Rio T."/>
            <person name="Dalin E."/>
            <person name="Tice H."/>
            <person name="Bruce D."/>
            <person name="Goodwin L."/>
            <person name="Pitluck S."/>
            <person name="Larimer F."/>
            <person name="Land M.L."/>
            <person name="Hauser L."/>
            <person name="Muyzer G."/>
        </authorList>
    </citation>
    <scope>NUCLEOTIDE SEQUENCE [LARGE SCALE GENOMIC DNA]</scope>
    <source>
        <strain evidence="11 12">AHT 1</strain>
    </source>
</reference>
<name>C0GJH1_DETAL</name>
<keyword evidence="12" id="KW-1185">Reference proteome</keyword>
<dbReference type="GO" id="GO:0009425">
    <property type="term" value="C:bacterial-type flagellum basal body"/>
    <property type="evidence" value="ECO:0007669"/>
    <property type="project" value="InterPro"/>
</dbReference>
<accession>C0GJH1</accession>